<dbReference type="GO" id="GO:0005886">
    <property type="term" value="C:plasma membrane"/>
    <property type="evidence" value="ECO:0007669"/>
    <property type="project" value="UniProtKB-SubCell"/>
</dbReference>
<evidence type="ECO:0000256" key="4">
    <source>
        <dbReference type="ARBA" id="ARBA00022692"/>
    </source>
</evidence>
<feature type="domain" description="Tripartite ATP-independent periplasmic transporters DctQ component" evidence="8">
    <location>
        <begin position="46"/>
        <end position="181"/>
    </location>
</feature>
<evidence type="ECO:0000256" key="3">
    <source>
        <dbReference type="ARBA" id="ARBA00022475"/>
    </source>
</evidence>
<comment type="subcellular location">
    <subcellularLocation>
        <location evidence="7">Cell inner membrane</location>
        <topology evidence="7">Multi-pass membrane protein</topology>
    </subcellularLocation>
    <subcellularLocation>
        <location evidence="1">Cell membrane</location>
        <topology evidence="1">Multi-pass membrane protein</topology>
    </subcellularLocation>
</comment>
<name>A0A1H3H684_9RHOB</name>
<evidence type="ECO:0000256" key="1">
    <source>
        <dbReference type="ARBA" id="ARBA00004651"/>
    </source>
</evidence>
<dbReference type="Pfam" id="PF04290">
    <property type="entry name" value="DctQ"/>
    <property type="match status" value="1"/>
</dbReference>
<keyword evidence="6 7" id="KW-0472">Membrane</keyword>
<keyword evidence="5 7" id="KW-1133">Transmembrane helix</keyword>
<dbReference type="STRING" id="321339.SAMN05444340_103255"/>
<gene>
    <name evidence="9" type="ORF">SAMN05444340_103255</name>
</gene>
<feature type="transmembrane region" description="Helical" evidence="7">
    <location>
        <begin position="32"/>
        <end position="53"/>
    </location>
</feature>
<feature type="transmembrane region" description="Helical" evidence="7">
    <location>
        <begin position="108"/>
        <end position="128"/>
    </location>
</feature>
<keyword evidence="3" id="KW-1003">Cell membrane</keyword>
<comment type="function">
    <text evidence="7">Part of the tripartite ATP-independent periplasmic (TRAP) transport system.</text>
</comment>
<organism evidence="9 10">
    <name type="scientific">Citreimonas salinaria</name>
    <dbReference type="NCBI Taxonomy" id="321339"/>
    <lineage>
        <taxon>Bacteria</taxon>
        <taxon>Pseudomonadati</taxon>
        <taxon>Pseudomonadota</taxon>
        <taxon>Alphaproteobacteria</taxon>
        <taxon>Rhodobacterales</taxon>
        <taxon>Roseobacteraceae</taxon>
        <taxon>Citreimonas</taxon>
    </lineage>
</organism>
<proteinExistence type="inferred from homology"/>
<reference evidence="9 10" key="1">
    <citation type="submission" date="2016-10" db="EMBL/GenBank/DDBJ databases">
        <authorList>
            <person name="de Groot N.N."/>
        </authorList>
    </citation>
    <scope>NUCLEOTIDE SEQUENCE [LARGE SCALE GENOMIC DNA]</scope>
    <source>
        <strain evidence="9 10">DSM 26880</strain>
    </source>
</reference>
<comment type="similarity">
    <text evidence="7">Belongs to the TRAP transporter small permease family.</text>
</comment>
<accession>A0A1H3H684</accession>
<dbReference type="GO" id="GO:0022857">
    <property type="term" value="F:transmembrane transporter activity"/>
    <property type="evidence" value="ECO:0007669"/>
    <property type="project" value="UniProtKB-UniRule"/>
</dbReference>
<sequence length="189" mass="19892">MKPLDSNQGAADGSAAPYLAGPARAWRFVTEALAVLGTVMIAVLGVIICADIVARNSMGASLPLVSEMGALLLVMIVALQLATAIRAGRLARTEFILDAIERRSPRSAALLMMLFNIAGAWMLGLIAWSTTDVLTGAWEASEFIGIVGIATLPTWPFRALILLGFGVAALEFVVRALADARTVIGGRRT</sequence>
<keyword evidence="4 7" id="KW-0812">Transmembrane</keyword>
<feature type="transmembrane region" description="Helical" evidence="7">
    <location>
        <begin position="68"/>
        <end position="87"/>
    </location>
</feature>
<dbReference type="InterPro" id="IPR055348">
    <property type="entry name" value="DctQ"/>
</dbReference>
<feature type="transmembrane region" description="Helical" evidence="7">
    <location>
        <begin position="157"/>
        <end position="178"/>
    </location>
</feature>
<dbReference type="EMBL" id="FNPF01000003">
    <property type="protein sequence ID" value="SDY10981.1"/>
    <property type="molecule type" value="Genomic_DNA"/>
</dbReference>
<evidence type="ECO:0000256" key="6">
    <source>
        <dbReference type="ARBA" id="ARBA00023136"/>
    </source>
</evidence>
<evidence type="ECO:0000256" key="2">
    <source>
        <dbReference type="ARBA" id="ARBA00022448"/>
    </source>
</evidence>
<evidence type="ECO:0000313" key="10">
    <source>
        <dbReference type="Proteomes" id="UP000199286"/>
    </source>
</evidence>
<keyword evidence="10" id="KW-1185">Reference proteome</keyword>
<dbReference type="Proteomes" id="UP000199286">
    <property type="component" value="Unassembled WGS sequence"/>
</dbReference>
<keyword evidence="7" id="KW-0997">Cell inner membrane</keyword>
<comment type="subunit">
    <text evidence="7">The complex comprises the extracytoplasmic solute receptor protein and the two transmembrane proteins.</text>
</comment>
<evidence type="ECO:0000256" key="5">
    <source>
        <dbReference type="ARBA" id="ARBA00022989"/>
    </source>
</evidence>
<protein>
    <recommendedName>
        <fullName evidence="7">TRAP transporter small permease protein</fullName>
    </recommendedName>
</protein>
<dbReference type="AlphaFoldDB" id="A0A1H3H684"/>
<keyword evidence="2 7" id="KW-0813">Transport</keyword>
<evidence type="ECO:0000313" key="9">
    <source>
        <dbReference type="EMBL" id="SDY10981.1"/>
    </source>
</evidence>
<evidence type="ECO:0000256" key="7">
    <source>
        <dbReference type="RuleBase" id="RU369079"/>
    </source>
</evidence>
<evidence type="ECO:0000259" key="8">
    <source>
        <dbReference type="Pfam" id="PF04290"/>
    </source>
</evidence>
<dbReference type="RefSeq" id="WP_245710783.1">
    <property type="nucleotide sequence ID" value="NZ_FNPF01000003.1"/>
</dbReference>